<feature type="transmembrane region" description="Helical" evidence="1">
    <location>
        <begin position="955"/>
        <end position="972"/>
    </location>
</feature>
<comment type="caution">
    <text evidence="2">The sequence shown here is derived from an EMBL/GenBank/DDBJ whole genome shotgun (WGS) entry which is preliminary data.</text>
</comment>
<dbReference type="GO" id="GO:0005886">
    <property type="term" value="C:plasma membrane"/>
    <property type="evidence" value="ECO:0007669"/>
    <property type="project" value="TreeGrafter"/>
</dbReference>
<gene>
    <name evidence="2" type="ORF">NH26_20740</name>
</gene>
<dbReference type="Gene3D" id="3.30.70.1430">
    <property type="entry name" value="Multidrug efflux transporter AcrB pore domain"/>
    <property type="match status" value="2"/>
</dbReference>
<name>A0A1S1YSN7_FLAPC</name>
<sequence length="1012" mass="112227">MNITKFTLENKPFSWFILLLVVIGGIVSYDKVGKLEDAPFTIKQAVVLTTYPGASSEEVEQQVTDKLEEAIQAMDGVDYLDSDSRSGVSRILVVLKKTVPASEIPQMWDVLRRKVGDVQAQLPKGASTSLVNDDFADVLGLFYGIYGEGFTYRELNDIADDYKKELLKVPNVAKVVLFGKAQESIDIKLTFGKMHQLGVTLEEVVGALNQQNKLVNAGFVNTDKQRLRVKVAGDFSNAEEIGHLFITNREGKQIRLKDVAQIEESYSSPYTTKMKIQGQSAVGFAISASAGANVVEVGAAVDQKLLELKQDLPAGVHLKNIYNQGIESKTANDGFVFNLIASVGTVVIILLFFIGLKNGLLVGSGLVFSILATLIFMLAFDINMERVSLAALIIAMGMLVDNAIVVIESILIKIKQGIPKREAIYQSAQASSWPLLGATVIAILTFLPIRISPDATGEYLSSLFSVLAISLFLSWIFALTQSTLVCDTFLKDNTNVSGEEVDLYGGKFYTKFRSFLQFSIQHKYVSLGVILSIFTVSLLVSKQMKVVFMPELEKSLFKINAFTPEGSYIYYTEEEGDKIYNWLSEQEEVKEVTMTVGMTPPRYFLASSSYGPQTNVLSFIIECDDFENVELVFNRLEDQKYDLFPEVFVRPEYYSVMSPLDGKVEARFMGKDIQVLDSLNNVALDIMKSSKLSRHVHSSWFNMSPVWHLEYADAKAAKAGISRKNIAESIKLISEGMQVGTYREENELQPIFLKTNEGTVADFNKLQNINIVSAGNAVPLQQTINGITIDYEYPYIQTYNRHRAISALCDPIDGVTTGELQKDVQDKIEAIELPDGYTFMWDAEKKNQGEAVGAIVTFFPLAFLLIIAILIALFGNYKQTMIVIVLLPLSLIGVIFGLVGLGKAFDFMSFIGWIGLLGMIIKNIIVLLDEVNIQRSLGENQLESILKSTISRTRPVLMAAITTMFGMFPLLPDSVFGAMAVTIIFGLGFATLLTLWAVPVIYSIFYQIKIKK</sequence>
<dbReference type="Gene3D" id="3.30.70.1320">
    <property type="entry name" value="Multidrug efflux transporter AcrB pore domain like"/>
    <property type="match status" value="1"/>
</dbReference>
<dbReference type="SUPFAM" id="SSF82714">
    <property type="entry name" value="Multidrug efflux transporter AcrB TolC docking domain, DN and DC subdomains"/>
    <property type="match status" value="2"/>
</dbReference>
<dbReference type="PANTHER" id="PTHR32063">
    <property type="match status" value="1"/>
</dbReference>
<dbReference type="SUPFAM" id="SSF82866">
    <property type="entry name" value="Multidrug efflux transporter AcrB transmembrane domain"/>
    <property type="match status" value="2"/>
</dbReference>
<reference evidence="2 3" key="1">
    <citation type="journal article" date="2012" name="Int. J. Syst. Evol. Microbiol.">
        <title>Flammeovirga pacifica sp. nov., isolated from deep-sea sediment.</title>
        <authorList>
            <person name="Xu H."/>
            <person name="Fu Y."/>
            <person name="Yang N."/>
            <person name="Ding Z."/>
            <person name="Lai Q."/>
            <person name="Zeng R."/>
        </authorList>
    </citation>
    <scope>NUCLEOTIDE SEQUENCE [LARGE SCALE GENOMIC DNA]</scope>
    <source>
        <strain evidence="3">DSM 24597 / LMG 26175 / WPAGA1</strain>
    </source>
</reference>
<dbReference type="STRING" id="915059.NH26_20740"/>
<protein>
    <recommendedName>
        <fullName evidence="4">Multidrug transporter AcrB</fullName>
    </recommendedName>
</protein>
<feature type="transmembrane region" description="Helical" evidence="1">
    <location>
        <begin position="360"/>
        <end position="380"/>
    </location>
</feature>
<dbReference type="OrthoDB" id="9798415at2"/>
<dbReference type="Proteomes" id="UP000179797">
    <property type="component" value="Unassembled WGS sequence"/>
</dbReference>
<dbReference type="InterPro" id="IPR027463">
    <property type="entry name" value="AcrB_DN_DC_subdom"/>
</dbReference>
<keyword evidence="1" id="KW-0472">Membrane</keyword>
<dbReference type="SUPFAM" id="SSF82693">
    <property type="entry name" value="Multidrug efflux transporter AcrB pore domain, PN1, PN2, PC1 and PC2 subdomains"/>
    <property type="match status" value="2"/>
</dbReference>
<evidence type="ECO:0000256" key="1">
    <source>
        <dbReference type="SAM" id="Phobius"/>
    </source>
</evidence>
<feature type="transmembrane region" description="Helical" evidence="1">
    <location>
        <begin position="881"/>
        <end position="901"/>
    </location>
</feature>
<evidence type="ECO:0000313" key="3">
    <source>
        <dbReference type="Proteomes" id="UP000179797"/>
    </source>
</evidence>
<evidence type="ECO:0008006" key="4">
    <source>
        <dbReference type="Google" id="ProtNLM"/>
    </source>
</evidence>
<feature type="transmembrane region" description="Helical" evidence="1">
    <location>
        <begin position="459"/>
        <end position="479"/>
    </location>
</feature>
<dbReference type="PANTHER" id="PTHR32063:SF18">
    <property type="entry name" value="CATION EFFLUX SYSTEM PROTEIN"/>
    <property type="match status" value="1"/>
</dbReference>
<feature type="transmembrane region" description="Helical" evidence="1">
    <location>
        <begin position="433"/>
        <end position="453"/>
    </location>
</feature>
<evidence type="ECO:0000313" key="2">
    <source>
        <dbReference type="EMBL" id="OHX64039.1"/>
    </source>
</evidence>
<keyword evidence="3" id="KW-1185">Reference proteome</keyword>
<dbReference type="AlphaFoldDB" id="A0A1S1YSN7"/>
<keyword evidence="1" id="KW-0812">Transmembrane</keyword>
<dbReference type="GO" id="GO:0042910">
    <property type="term" value="F:xenobiotic transmembrane transporter activity"/>
    <property type="evidence" value="ECO:0007669"/>
    <property type="project" value="TreeGrafter"/>
</dbReference>
<feature type="transmembrane region" description="Helical" evidence="1">
    <location>
        <begin position="335"/>
        <end position="353"/>
    </location>
</feature>
<dbReference type="Gene3D" id="3.30.70.1440">
    <property type="entry name" value="Multidrug efflux transporter AcrB pore domain"/>
    <property type="match status" value="1"/>
</dbReference>
<proteinExistence type="predicted"/>
<feature type="transmembrane region" description="Helical" evidence="1">
    <location>
        <begin position="12"/>
        <end position="29"/>
    </location>
</feature>
<dbReference type="Gene3D" id="3.30.2090.10">
    <property type="entry name" value="Multidrug efflux transporter AcrB TolC docking domain, DN and DC subdomains"/>
    <property type="match status" value="2"/>
</dbReference>
<dbReference type="Pfam" id="PF00873">
    <property type="entry name" value="ACR_tran"/>
    <property type="match status" value="1"/>
</dbReference>
<feature type="transmembrane region" description="Helical" evidence="1">
    <location>
        <begin position="386"/>
        <end position="412"/>
    </location>
</feature>
<feature type="transmembrane region" description="Helical" evidence="1">
    <location>
        <begin position="851"/>
        <end position="874"/>
    </location>
</feature>
<feature type="transmembrane region" description="Helical" evidence="1">
    <location>
        <begin position="907"/>
        <end position="928"/>
    </location>
</feature>
<organism evidence="2 3">
    <name type="scientific">Flammeovirga pacifica</name>
    <dbReference type="NCBI Taxonomy" id="915059"/>
    <lineage>
        <taxon>Bacteria</taxon>
        <taxon>Pseudomonadati</taxon>
        <taxon>Bacteroidota</taxon>
        <taxon>Cytophagia</taxon>
        <taxon>Cytophagales</taxon>
        <taxon>Flammeovirgaceae</taxon>
        <taxon>Flammeovirga</taxon>
    </lineage>
</organism>
<feature type="transmembrane region" description="Helical" evidence="1">
    <location>
        <begin position="978"/>
        <end position="1005"/>
    </location>
</feature>
<dbReference type="InterPro" id="IPR001036">
    <property type="entry name" value="Acrflvin-R"/>
</dbReference>
<dbReference type="EMBL" id="JRYR02000002">
    <property type="protein sequence ID" value="OHX64039.1"/>
    <property type="molecule type" value="Genomic_DNA"/>
</dbReference>
<dbReference type="PRINTS" id="PR00702">
    <property type="entry name" value="ACRIFLAVINRP"/>
</dbReference>
<keyword evidence="1" id="KW-1133">Transmembrane helix</keyword>
<dbReference type="RefSeq" id="WP_044218224.1">
    <property type="nucleotide sequence ID" value="NZ_JRYR02000002.1"/>
</dbReference>
<feature type="transmembrane region" description="Helical" evidence="1">
    <location>
        <begin position="524"/>
        <end position="541"/>
    </location>
</feature>
<accession>A0A1S1YSN7</accession>
<dbReference type="Gene3D" id="1.20.1640.10">
    <property type="entry name" value="Multidrug efflux transporter AcrB transmembrane domain"/>
    <property type="match status" value="2"/>
</dbReference>